<keyword evidence="15" id="KW-1185">Reference proteome</keyword>
<dbReference type="InterPro" id="IPR005467">
    <property type="entry name" value="His_kinase_dom"/>
</dbReference>
<keyword evidence="5" id="KW-0808">Transferase</keyword>
<evidence type="ECO:0000256" key="11">
    <source>
        <dbReference type="SAM" id="Phobius"/>
    </source>
</evidence>
<dbReference type="Proteomes" id="UP000559404">
    <property type="component" value="Unassembled WGS sequence"/>
</dbReference>
<dbReference type="PANTHER" id="PTHR45436">
    <property type="entry name" value="SENSOR HISTIDINE KINASE YKOH"/>
    <property type="match status" value="1"/>
</dbReference>
<dbReference type="Pfam" id="PF00672">
    <property type="entry name" value="HAMP"/>
    <property type="match status" value="1"/>
</dbReference>
<dbReference type="GO" id="GO:0005886">
    <property type="term" value="C:plasma membrane"/>
    <property type="evidence" value="ECO:0007669"/>
    <property type="project" value="TreeGrafter"/>
</dbReference>
<comment type="subcellular location">
    <subcellularLocation>
        <location evidence="2">Membrane</location>
    </subcellularLocation>
</comment>
<dbReference type="SMART" id="SM00387">
    <property type="entry name" value="HATPase_c"/>
    <property type="match status" value="1"/>
</dbReference>
<dbReference type="SMART" id="SM00388">
    <property type="entry name" value="HisKA"/>
    <property type="match status" value="1"/>
</dbReference>
<dbReference type="Gene3D" id="1.10.287.130">
    <property type="match status" value="1"/>
</dbReference>
<dbReference type="SUPFAM" id="SSF55874">
    <property type="entry name" value="ATPase domain of HSP90 chaperone/DNA topoisomerase II/histidine kinase"/>
    <property type="match status" value="1"/>
</dbReference>
<evidence type="ECO:0000256" key="10">
    <source>
        <dbReference type="ARBA" id="ARBA00023136"/>
    </source>
</evidence>
<dbReference type="InterPro" id="IPR003661">
    <property type="entry name" value="HisK_dim/P_dom"/>
</dbReference>
<sequence>MTSLGKLFRTTAFKLALIYLAALTLASGAVIVYLSQNTASLLHEQVVETVDAEISGLAERYRTGGIRGLVATIDARARQPGASLYLVTDFAGNVLAGNVEGFGERVFAGESGELQRVSYAPFGGGAKREAFVRVFQLSGGFRLLVGRDLREHQFFRDLLSEAMRFWLFVIAALGLVTWVFVSRRVLKRIDAMSATGQRIMQGDLSERLPVDGSGDEFDRLAVSLNAMLERIEALMQGLKEVSDNIAHDLKTPLTRMRNRLEEAMRQGGEGAPSDDALSRTIEDCDGLIRTFDALLRIARIEAGSSDAALVDLDAGALVAEVAELYAPVVEDVGGSLTVEAASGLALHGNRELLVQAVINLIENALKYGTPQGADPLKVTLAVTRSGDGVRLSVRDHGPGIGAADRARAVQRFVRLEASRNLPGSGLGLSLVNAVARLHGGQLVLEDAAPGLRAVLELPLGKAKARKQGNEGGLGDGG</sequence>
<evidence type="ECO:0000313" key="15">
    <source>
        <dbReference type="Proteomes" id="UP000559404"/>
    </source>
</evidence>
<evidence type="ECO:0000256" key="3">
    <source>
        <dbReference type="ARBA" id="ARBA00012438"/>
    </source>
</evidence>
<feature type="domain" description="Histidine kinase" evidence="12">
    <location>
        <begin position="244"/>
        <end position="461"/>
    </location>
</feature>
<evidence type="ECO:0000256" key="7">
    <source>
        <dbReference type="ARBA" id="ARBA00022777"/>
    </source>
</evidence>
<dbReference type="PANTHER" id="PTHR45436:SF8">
    <property type="entry name" value="HISTIDINE KINASE"/>
    <property type="match status" value="1"/>
</dbReference>
<evidence type="ECO:0000256" key="5">
    <source>
        <dbReference type="ARBA" id="ARBA00022679"/>
    </source>
</evidence>
<reference evidence="14 15" key="1">
    <citation type="submission" date="2020-07" db="EMBL/GenBank/DDBJ databases">
        <authorList>
            <person name="Li M."/>
        </authorList>
    </citation>
    <scope>NUCLEOTIDE SEQUENCE [LARGE SCALE GENOMIC DNA]</scope>
    <source>
        <strain evidence="14 15">DSM 23284</strain>
    </source>
</reference>
<feature type="transmembrane region" description="Helical" evidence="11">
    <location>
        <begin position="12"/>
        <end position="34"/>
    </location>
</feature>
<dbReference type="PROSITE" id="PS50885">
    <property type="entry name" value="HAMP"/>
    <property type="match status" value="1"/>
</dbReference>
<evidence type="ECO:0000313" key="14">
    <source>
        <dbReference type="EMBL" id="MBA4610946.1"/>
    </source>
</evidence>
<dbReference type="Pfam" id="PF02518">
    <property type="entry name" value="HATPase_c"/>
    <property type="match status" value="1"/>
</dbReference>
<evidence type="ECO:0000256" key="9">
    <source>
        <dbReference type="ARBA" id="ARBA00023012"/>
    </source>
</evidence>
<accession>A0A838XQT5</accession>
<dbReference type="InterPro" id="IPR036097">
    <property type="entry name" value="HisK_dim/P_sf"/>
</dbReference>
<dbReference type="InterPro" id="IPR050428">
    <property type="entry name" value="TCS_sensor_his_kinase"/>
</dbReference>
<evidence type="ECO:0000259" key="13">
    <source>
        <dbReference type="PROSITE" id="PS50885"/>
    </source>
</evidence>
<evidence type="ECO:0000256" key="2">
    <source>
        <dbReference type="ARBA" id="ARBA00004370"/>
    </source>
</evidence>
<evidence type="ECO:0000256" key="1">
    <source>
        <dbReference type="ARBA" id="ARBA00000085"/>
    </source>
</evidence>
<dbReference type="SMART" id="SM00304">
    <property type="entry name" value="HAMP"/>
    <property type="match status" value="1"/>
</dbReference>
<evidence type="ECO:0000259" key="12">
    <source>
        <dbReference type="PROSITE" id="PS50109"/>
    </source>
</evidence>
<dbReference type="EMBL" id="JACEON010000003">
    <property type="protein sequence ID" value="MBA4610946.1"/>
    <property type="molecule type" value="Genomic_DNA"/>
</dbReference>
<comment type="caution">
    <text evidence="14">The sequence shown here is derived from an EMBL/GenBank/DDBJ whole genome shotgun (WGS) entry which is preliminary data.</text>
</comment>
<evidence type="ECO:0000256" key="4">
    <source>
        <dbReference type="ARBA" id="ARBA00022553"/>
    </source>
</evidence>
<dbReference type="InterPro" id="IPR003594">
    <property type="entry name" value="HATPase_dom"/>
</dbReference>
<dbReference type="Pfam" id="PF00512">
    <property type="entry name" value="HisKA"/>
    <property type="match status" value="1"/>
</dbReference>
<dbReference type="RefSeq" id="WP_181759135.1">
    <property type="nucleotide sequence ID" value="NZ_BMCR01000004.1"/>
</dbReference>
<evidence type="ECO:0000256" key="8">
    <source>
        <dbReference type="ARBA" id="ARBA00022989"/>
    </source>
</evidence>
<keyword evidence="7 14" id="KW-0418">Kinase</keyword>
<feature type="domain" description="HAMP" evidence="13">
    <location>
        <begin position="183"/>
        <end position="236"/>
    </location>
</feature>
<name>A0A838XQT5_9HYPH</name>
<reference evidence="14 15" key="2">
    <citation type="submission" date="2020-08" db="EMBL/GenBank/DDBJ databases">
        <title>Stappia taiwanensis sp. nov., isolated from a coastal thermal spring.</title>
        <authorList>
            <person name="Kampfer P."/>
        </authorList>
    </citation>
    <scope>NUCLEOTIDE SEQUENCE [LARGE SCALE GENOMIC DNA]</scope>
    <source>
        <strain evidence="14 15">DSM 23284</strain>
    </source>
</reference>
<dbReference type="InterPro" id="IPR003660">
    <property type="entry name" value="HAMP_dom"/>
</dbReference>
<comment type="catalytic activity">
    <reaction evidence="1">
        <text>ATP + protein L-histidine = ADP + protein N-phospho-L-histidine.</text>
        <dbReference type="EC" id="2.7.13.3"/>
    </reaction>
</comment>
<dbReference type="GO" id="GO:0000155">
    <property type="term" value="F:phosphorelay sensor kinase activity"/>
    <property type="evidence" value="ECO:0007669"/>
    <property type="project" value="InterPro"/>
</dbReference>
<keyword evidence="4" id="KW-0597">Phosphoprotein</keyword>
<proteinExistence type="predicted"/>
<dbReference type="PROSITE" id="PS50109">
    <property type="entry name" value="HIS_KIN"/>
    <property type="match status" value="1"/>
</dbReference>
<dbReference type="Gene3D" id="3.30.565.10">
    <property type="entry name" value="Histidine kinase-like ATPase, C-terminal domain"/>
    <property type="match status" value="1"/>
</dbReference>
<dbReference type="SUPFAM" id="SSF158472">
    <property type="entry name" value="HAMP domain-like"/>
    <property type="match status" value="1"/>
</dbReference>
<evidence type="ECO:0000256" key="6">
    <source>
        <dbReference type="ARBA" id="ARBA00022692"/>
    </source>
</evidence>
<keyword evidence="10 11" id="KW-0472">Membrane</keyword>
<dbReference type="CDD" id="cd06225">
    <property type="entry name" value="HAMP"/>
    <property type="match status" value="1"/>
</dbReference>
<organism evidence="14 15">
    <name type="scientific">Stappia taiwanensis</name>
    <dbReference type="NCBI Taxonomy" id="992267"/>
    <lineage>
        <taxon>Bacteria</taxon>
        <taxon>Pseudomonadati</taxon>
        <taxon>Pseudomonadota</taxon>
        <taxon>Alphaproteobacteria</taxon>
        <taxon>Hyphomicrobiales</taxon>
        <taxon>Stappiaceae</taxon>
        <taxon>Stappia</taxon>
    </lineage>
</organism>
<protein>
    <recommendedName>
        <fullName evidence="3">histidine kinase</fullName>
        <ecNumber evidence="3">2.7.13.3</ecNumber>
    </recommendedName>
</protein>
<keyword evidence="9" id="KW-0902">Two-component regulatory system</keyword>
<dbReference type="CDD" id="cd00082">
    <property type="entry name" value="HisKA"/>
    <property type="match status" value="1"/>
</dbReference>
<feature type="transmembrane region" description="Helical" evidence="11">
    <location>
        <begin position="163"/>
        <end position="181"/>
    </location>
</feature>
<keyword evidence="8 11" id="KW-1133">Transmembrane helix</keyword>
<dbReference type="InterPro" id="IPR004358">
    <property type="entry name" value="Sig_transdc_His_kin-like_C"/>
</dbReference>
<dbReference type="PRINTS" id="PR00344">
    <property type="entry name" value="BCTRLSENSOR"/>
</dbReference>
<dbReference type="Gene3D" id="6.10.340.10">
    <property type="match status" value="1"/>
</dbReference>
<dbReference type="SUPFAM" id="SSF47384">
    <property type="entry name" value="Homodimeric domain of signal transducing histidine kinase"/>
    <property type="match status" value="1"/>
</dbReference>
<gene>
    <name evidence="14" type="ORF">H1W37_04740</name>
</gene>
<dbReference type="AlphaFoldDB" id="A0A838XQT5"/>
<dbReference type="CDD" id="cd00075">
    <property type="entry name" value="HATPase"/>
    <property type="match status" value="1"/>
</dbReference>
<dbReference type="EC" id="2.7.13.3" evidence="3"/>
<keyword evidence="6 11" id="KW-0812">Transmembrane</keyword>
<dbReference type="InterPro" id="IPR036890">
    <property type="entry name" value="HATPase_C_sf"/>
</dbReference>